<proteinExistence type="predicted"/>
<gene>
    <name evidence="7" type="ORF">CRHIZ90672A_00007857</name>
</gene>
<feature type="domain" description="Zn(2)-C6 fungal-type" evidence="6">
    <location>
        <begin position="1"/>
        <end position="26"/>
    </location>
</feature>
<dbReference type="GO" id="GO:0000981">
    <property type="term" value="F:DNA-binding transcription factor activity, RNA polymerase II-specific"/>
    <property type="evidence" value="ECO:0007669"/>
    <property type="project" value="InterPro"/>
</dbReference>
<dbReference type="Pfam" id="PF00172">
    <property type="entry name" value="Zn_clus"/>
    <property type="match status" value="1"/>
</dbReference>
<comment type="subcellular location">
    <subcellularLocation>
        <location evidence="1">Nucleus</location>
    </subcellularLocation>
</comment>
<dbReference type="Gene3D" id="4.10.240.10">
    <property type="entry name" value="Zn(2)-C6 fungal-type DNA-binding domain"/>
    <property type="match status" value="1"/>
</dbReference>
<dbReference type="InterPro" id="IPR001138">
    <property type="entry name" value="Zn2Cys6_DnaBD"/>
</dbReference>
<comment type="caution">
    <text evidence="7">The sequence shown here is derived from an EMBL/GenBank/DDBJ whole genome shotgun (WGS) entry which is preliminary data.</text>
</comment>
<dbReference type="InterPro" id="IPR036864">
    <property type="entry name" value="Zn2-C6_fun-type_DNA-bd_sf"/>
</dbReference>
<protein>
    <recommendedName>
        <fullName evidence="6">Zn(2)-C6 fungal-type domain-containing protein</fullName>
    </recommendedName>
</protein>
<feature type="non-terminal residue" evidence="7">
    <location>
        <position position="1"/>
    </location>
</feature>
<evidence type="ECO:0000256" key="1">
    <source>
        <dbReference type="ARBA" id="ARBA00004123"/>
    </source>
</evidence>
<dbReference type="InterPro" id="IPR050815">
    <property type="entry name" value="TF_fung"/>
</dbReference>
<dbReference type="EMBL" id="CABFNQ020000451">
    <property type="protein sequence ID" value="CAH0015666.1"/>
    <property type="molecule type" value="Genomic_DNA"/>
</dbReference>
<dbReference type="GO" id="GO:0008270">
    <property type="term" value="F:zinc ion binding"/>
    <property type="evidence" value="ECO:0007669"/>
    <property type="project" value="InterPro"/>
</dbReference>
<evidence type="ECO:0000313" key="8">
    <source>
        <dbReference type="Proteomes" id="UP000696573"/>
    </source>
</evidence>
<dbReference type="Proteomes" id="UP000696573">
    <property type="component" value="Unassembled WGS sequence"/>
</dbReference>
<keyword evidence="5" id="KW-0539">Nucleus</keyword>
<evidence type="ECO:0000256" key="4">
    <source>
        <dbReference type="ARBA" id="ARBA00023163"/>
    </source>
</evidence>
<organism evidence="7 8">
    <name type="scientific">Clonostachys rhizophaga</name>
    <dbReference type="NCBI Taxonomy" id="160324"/>
    <lineage>
        <taxon>Eukaryota</taxon>
        <taxon>Fungi</taxon>
        <taxon>Dikarya</taxon>
        <taxon>Ascomycota</taxon>
        <taxon>Pezizomycotina</taxon>
        <taxon>Sordariomycetes</taxon>
        <taxon>Hypocreomycetidae</taxon>
        <taxon>Hypocreales</taxon>
        <taxon>Bionectriaceae</taxon>
        <taxon>Clonostachys</taxon>
    </lineage>
</organism>
<evidence type="ECO:0000313" key="7">
    <source>
        <dbReference type="EMBL" id="CAH0015666.1"/>
    </source>
</evidence>
<sequence>RKKVKCPGEHPICSFCQRLGQKCEYRSVEIDPQQGIELQVIHGRMDSLETKVDQMMETLRQVGIMQRKMRLTNIHHSDILHAQLQSPTASSSCLISRAVQSDSASTSQGVMMQKGRDSFLQPSSEDNELLKAGQLYWTWCHNQPICLFRTENFLDSLRHRDEELCLAIKMLGYRSPPGQLTPEEREALTTLSDTCRKLVTDRIHSGKIRLSTLQTLCLLSITSFADGQITQAGFDLETAHYFACGIPVGSSLGDPVEYALCIQSISLLQSLQGSIPDIVETGNSQFLFQNRSRLLEVINHRANKLRLLREPSMERDLNSRYGILTYMARAAEAWHLTRAYAAMRVGPDSLPPWHPESDYALINLKNFELDSQFPLKYRFATNDFGGTSPEVLKECRDFWGPWIFVQFIHAAIPTLLNHPFLLSLRLKNFRHKIPQTFMYQSFDLISKHTAWIICYLDLVEKQQFHITDPTIAHAVLIVATIHLQHSFVEDSVLRTKAQRGYDKCLRFLDQYGTNWPLVFNMTQNLRKLQGSVSTVQMSNNESGGTNPSWSIDAQLLWDILVLEKAGRDQTSEDRTMYEDVVTMHVEHQEQDVGEDLSIVGSAGISGHKGALRDISAYAPQDKDPYETLRRCSVSDRSADGTQEFTVLGDYIHDTPDNTTMDESSFLLQAEDFGRAVKDWINFDMTDVV</sequence>
<keyword evidence="3" id="KW-0805">Transcription regulation</keyword>
<accession>A0A9N9YC14</accession>
<name>A0A9N9YC14_9HYPO</name>
<reference evidence="7" key="1">
    <citation type="submission" date="2021-10" db="EMBL/GenBank/DDBJ databases">
        <authorList>
            <person name="Piombo E."/>
        </authorList>
    </citation>
    <scope>NUCLEOTIDE SEQUENCE</scope>
</reference>
<evidence type="ECO:0000256" key="2">
    <source>
        <dbReference type="ARBA" id="ARBA00022723"/>
    </source>
</evidence>
<dbReference type="OrthoDB" id="2943660at2759"/>
<dbReference type="GO" id="GO:0005634">
    <property type="term" value="C:nucleus"/>
    <property type="evidence" value="ECO:0007669"/>
    <property type="project" value="UniProtKB-SubCell"/>
</dbReference>
<keyword evidence="8" id="KW-1185">Reference proteome</keyword>
<dbReference type="CDD" id="cd00067">
    <property type="entry name" value="GAL4"/>
    <property type="match status" value="1"/>
</dbReference>
<evidence type="ECO:0000256" key="3">
    <source>
        <dbReference type="ARBA" id="ARBA00023015"/>
    </source>
</evidence>
<evidence type="ECO:0000256" key="5">
    <source>
        <dbReference type="ARBA" id="ARBA00023242"/>
    </source>
</evidence>
<dbReference type="AlphaFoldDB" id="A0A9N9YC14"/>
<dbReference type="PANTHER" id="PTHR47338">
    <property type="entry name" value="ZN(II)2CYS6 TRANSCRIPTION FACTOR (EUROFUNG)-RELATED"/>
    <property type="match status" value="1"/>
</dbReference>
<evidence type="ECO:0000259" key="6">
    <source>
        <dbReference type="Pfam" id="PF00172"/>
    </source>
</evidence>
<dbReference type="SUPFAM" id="SSF57701">
    <property type="entry name" value="Zn2/Cys6 DNA-binding domain"/>
    <property type="match status" value="1"/>
</dbReference>
<keyword evidence="2" id="KW-0479">Metal-binding</keyword>
<keyword evidence="4" id="KW-0804">Transcription</keyword>
<feature type="non-terminal residue" evidence="7">
    <location>
        <position position="688"/>
    </location>
</feature>
<dbReference type="PANTHER" id="PTHR47338:SF9">
    <property type="entry name" value="ZN(II)2CYS6 TRANSCRIPTION FACTOR (EUROFUNG)"/>
    <property type="match status" value="1"/>
</dbReference>